<protein>
    <submittedName>
        <fullName evidence="1">Uncharacterized protein</fullName>
    </submittedName>
</protein>
<dbReference type="AlphaFoldDB" id="K1JP60"/>
<dbReference type="HOGENOM" id="CLU_1488311_0_0_4"/>
<organism evidence="1 2">
    <name type="scientific">Sutterella wadsworthensis 2_1_59BFAA</name>
    <dbReference type="NCBI Taxonomy" id="742823"/>
    <lineage>
        <taxon>Bacteria</taxon>
        <taxon>Pseudomonadati</taxon>
        <taxon>Pseudomonadota</taxon>
        <taxon>Betaproteobacteria</taxon>
        <taxon>Burkholderiales</taxon>
        <taxon>Sutterellaceae</taxon>
        <taxon>Sutterella</taxon>
    </lineage>
</organism>
<keyword evidence="2" id="KW-1185">Reference proteome</keyword>
<dbReference type="EMBL" id="ADMG01000012">
    <property type="protein sequence ID" value="EKB32016.1"/>
    <property type="molecule type" value="Genomic_DNA"/>
</dbReference>
<comment type="caution">
    <text evidence="1">The sequence shown here is derived from an EMBL/GenBank/DDBJ whole genome shotgun (WGS) entry which is preliminary data.</text>
</comment>
<dbReference type="RefSeq" id="WP_005433563.1">
    <property type="nucleotide sequence ID" value="NZ_JH815513.1"/>
</dbReference>
<reference evidence="1 2" key="1">
    <citation type="submission" date="2012-05" db="EMBL/GenBank/DDBJ databases">
        <title>The Genome Sequence of Sutterella wadsworthensis 2_1_59BFAA.</title>
        <authorList>
            <consortium name="The Broad Institute Genome Sequencing Platform"/>
            <person name="Earl A."/>
            <person name="Ward D."/>
            <person name="Feldgarden M."/>
            <person name="Gevers D."/>
            <person name="Daigneault M."/>
            <person name="Strauss J."/>
            <person name="Allen-Vercoe E."/>
            <person name="Walker B."/>
            <person name="Young S.K."/>
            <person name="Zeng Q."/>
            <person name="Gargeya S."/>
            <person name="Fitzgerald M."/>
            <person name="Haas B."/>
            <person name="Abouelleil A."/>
            <person name="Alvarado L."/>
            <person name="Arachchi H.M."/>
            <person name="Berlin A.M."/>
            <person name="Chapman S.B."/>
            <person name="Goldberg J."/>
            <person name="Griggs A."/>
            <person name="Gujja S."/>
            <person name="Hansen M."/>
            <person name="Howarth C."/>
            <person name="Imamovic A."/>
            <person name="Larimer J."/>
            <person name="McCowen C."/>
            <person name="Montmayeur A."/>
            <person name="Murphy C."/>
            <person name="Neiman D."/>
            <person name="Pearson M."/>
            <person name="Priest M."/>
            <person name="Roberts A."/>
            <person name="Saif S."/>
            <person name="Shea T."/>
            <person name="Sisk P."/>
            <person name="Sykes S."/>
            <person name="Wortman J."/>
            <person name="Nusbaum C."/>
            <person name="Birren B."/>
        </authorList>
    </citation>
    <scope>NUCLEOTIDE SEQUENCE [LARGE SCALE GENOMIC DNA]</scope>
    <source>
        <strain evidence="1 2">2_1_59BFAA</strain>
    </source>
</reference>
<name>K1JP60_9BURK</name>
<gene>
    <name evidence="1" type="ORF">HMPREF9465_00369</name>
</gene>
<evidence type="ECO:0000313" key="2">
    <source>
        <dbReference type="Proteomes" id="UP000005835"/>
    </source>
</evidence>
<proteinExistence type="predicted"/>
<sequence>MTPQEAVSAFFNTMRSETDQAGLMYSQFAVVQALDYVIDRWEDLNPLARDKAGNRTREWLEHLETVFGGMSTEELCAHKFDFSAELRDIADRGFTEDRVIPDYRGDNFQRVAQARAILADGIYGSVDGIVAHIRDQGCPYALHATSLEIVRRLARIDVERFGEDNCPGQLKMLETIESLRG</sequence>
<evidence type="ECO:0000313" key="1">
    <source>
        <dbReference type="EMBL" id="EKB32016.1"/>
    </source>
</evidence>
<accession>K1JP60</accession>
<dbReference type="Proteomes" id="UP000005835">
    <property type="component" value="Unassembled WGS sequence"/>
</dbReference>
<dbReference type="PATRIC" id="fig|742823.3.peg.364"/>